<dbReference type="KEGG" id="bfo:118411695"/>
<evidence type="ECO:0000259" key="7">
    <source>
        <dbReference type="Pfam" id="PF02932"/>
    </source>
</evidence>
<feature type="domain" description="Neurotransmitter-gated ion-channel ligand-binding" evidence="6">
    <location>
        <begin position="28"/>
        <end position="235"/>
    </location>
</feature>
<keyword evidence="5" id="KW-0407">Ion channel</keyword>
<dbReference type="GO" id="GO:0042391">
    <property type="term" value="P:regulation of membrane potential"/>
    <property type="evidence" value="ECO:0000318"/>
    <property type="project" value="GO_Central"/>
</dbReference>
<dbReference type="GO" id="GO:0005892">
    <property type="term" value="C:acetylcholine-gated channel complex"/>
    <property type="evidence" value="ECO:0000318"/>
    <property type="project" value="GO_Central"/>
</dbReference>
<dbReference type="GO" id="GO:0007268">
    <property type="term" value="P:chemical synaptic transmission"/>
    <property type="evidence" value="ECO:0000318"/>
    <property type="project" value="GO_Central"/>
</dbReference>
<evidence type="ECO:0000313" key="9">
    <source>
        <dbReference type="RefSeq" id="XP_035670066.1"/>
    </source>
</evidence>
<evidence type="ECO:0000256" key="1">
    <source>
        <dbReference type="ARBA" id="ARBA00004141"/>
    </source>
</evidence>
<feature type="transmembrane region" description="Helical" evidence="5">
    <location>
        <begin position="294"/>
        <end position="322"/>
    </location>
</feature>
<dbReference type="OrthoDB" id="410315at2759"/>
<dbReference type="InterPro" id="IPR036734">
    <property type="entry name" value="Neur_chan_lig-bd_sf"/>
</dbReference>
<feature type="transmembrane region" description="Helical" evidence="5">
    <location>
        <begin position="455"/>
        <end position="475"/>
    </location>
</feature>
<dbReference type="PROSITE" id="PS00236">
    <property type="entry name" value="NEUROTR_ION_CHANNEL"/>
    <property type="match status" value="1"/>
</dbReference>
<dbReference type="InterPro" id="IPR038050">
    <property type="entry name" value="Neuro_actylchol_rec"/>
</dbReference>
<feature type="transmembrane region" description="Helical" evidence="5">
    <location>
        <begin position="237"/>
        <end position="257"/>
    </location>
</feature>
<dbReference type="Pfam" id="PF02932">
    <property type="entry name" value="Neur_chan_memb"/>
    <property type="match status" value="1"/>
</dbReference>
<keyword evidence="2 5" id="KW-0812">Transmembrane</keyword>
<dbReference type="CDD" id="cd19051">
    <property type="entry name" value="LGIC_TM_cation"/>
    <property type="match status" value="1"/>
</dbReference>
<proteinExistence type="inferred from homology"/>
<dbReference type="Gene3D" id="2.70.170.10">
    <property type="entry name" value="Neurotransmitter-gated ion-channel ligand-binding domain"/>
    <property type="match status" value="1"/>
</dbReference>
<evidence type="ECO:0000256" key="2">
    <source>
        <dbReference type="ARBA" id="ARBA00022692"/>
    </source>
</evidence>
<feature type="transmembrane region" description="Helical" evidence="5">
    <location>
        <begin position="269"/>
        <end position="288"/>
    </location>
</feature>
<dbReference type="GO" id="GO:0005886">
    <property type="term" value="C:plasma membrane"/>
    <property type="evidence" value="ECO:0000318"/>
    <property type="project" value="GO_Central"/>
</dbReference>
<evidence type="ECO:0000256" key="5">
    <source>
        <dbReference type="RuleBase" id="RU000687"/>
    </source>
</evidence>
<dbReference type="InterPro" id="IPR006202">
    <property type="entry name" value="Neur_chan_lig-bd"/>
</dbReference>
<keyword evidence="8" id="KW-1185">Reference proteome</keyword>
<keyword evidence="5" id="KW-0406">Ion transport</keyword>
<evidence type="ECO:0000259" key="6">
    <source>
        <dbReference type="Pfam" id="PF02931"/>
    </source>
</evidence>
<feature type="chain" id="PRO_5039963176" evidence="5">
    <location>
        <begin position="25"/>
        <end position="476"/>
    </location>
</feature>
<comment type="similarity">
    <text evidence="5">Belongs to the ligand-gated ion channel (TC 1.A.9) family.</text>
</comment>
<dbReference type="InterPro" id="IPR006201">
    <property type="entry name" value="Neur_channel"/>
</dbReference>
<dbReference type="SUPFAM" id="SSF63712">
    <property type="entry name" value="Nicotinic receptor ligand binding domain-like"/>
    <property type="match status" value="1"/>
</dbReference>
<organism evidence="8 9">
    <name type="scientific">Branchiostoma floridae</name>
    <name type="common">Florida lancelet</name>
    <name type="synonym">Amphioxus</name>
    <dbReference type="NCBI Taxonomy" id="7739"/>
    <lineage>
        <taxon>Eukaryota</taxon>
        <taxon>Metazoa</taxon>
        <taxon>Chordata</taxon>
        <taxon>Cephalochordata</taxon>
        <taxon>Leptocardii</taxon>
        <taxon>Amphioxiformes</taxon>
        <taxon>Branchiostomatidae</taxon>
        <taxon>Branchiostoma</taxon>
    </lineage>
</organism>
<evidence type="ECO:0000256" key="3">
    <source>
        <dbReference type="ARBA" id="ARBA00022989"/>
    </source>
</evidence>
<dbReference type="InterPro" id="IPR018000">
    <property type="entry name" value="Neurotransmitter_ion_chnl_CS"/>
</dbReference>
<dbReference type="GO" id="GO:0043005">
    <property type="term" value="C:neuron projection"/>
    <property type="evidence" value="ECO:0000318"/>
    <property type="project" value="GO_Central"/>
</dbReference>
<dbReference type="Pfam" id="PF02931">
    <property type="entry name" value="Neur_chan_LBD"/>
    <property type="match status" value="1"/>
</dbReference>
<dbReference type="GO" id="GO:1904315">
    <property type="term" value="F:transmitter-gated monoatomic ion channel activity involved in regulation of postsynaptic membrane potential"/>
    <property type="evidence" value="ECO:0000318"/>
    <property type="project" value="GO_Central"/>
</dbReference>
<dbReference type="RefSeq" id="XP_035670066.1">
    <property type="nucleotide sequence ID" value="XM_035814173.1"/>
</dbReference>
<sequence length="476" mass="54305">MQGNWPWLVPLASVLVAMFAGSLGNFTEKNLVDRLMTGYRTDARPVKNSSSPVRVTINVALAQLLDVNDRDQQITGIMWMRLYWTDEYLVWDPDDYRGLAAVRMQGSSIWRPDIVLYNGILQNGFAELPDTKVTVTSNGTVFYFYPFTFKASCKINVIDFPYDTQRCPFKFGSWTFDALAIDVISKSSEGDLDQYRKNGEWDMVRFSAQRNVVSYSSSDVPYADVTFNLVIERQPLFYIYHIFAPCIVILLISLLSFNIPPDSGEKLSLSITMLLSLIVYMHMVVASLPATSNYIPLIGLFFGVIILVVSMSTILSILTIALNFTNMDTKPPLWLKQKLGMTEVWRWFDCVFCGCVRPVGEHQQESYRGRETHQRAEYGSAEETAMLPLRQINFEDPSDNGNHICELFDDSEDLLPHLHGVINKLEAWKRDQLKQKKKDDVLNEWKEVASRLDRVFLLVFIAACVLVSCTMTYVIA</sequence>
<accession>A0A9J7MJZ8</accession>
<dbReference type="GO" id="GO:0005231">
    <property type="term" value="F:excitatory extracellular ligand-gated monoatomic ion channel activity"/>
    <property type="evidence" value="ECO:0000318"/>
    <property type="project" value="GO_Central"/>
</dbReference>
<dbReference type="GeneID" id="118411695"/>
<dbReference type="NCBIfam" id="TIGR00860">
    <property type="entry name" value="LIC"/>
    <property type="match status" value="1"/>
</dbReference>
<keyword evidence="5" id="KW-0732">Signal</keyword>
<dbReference type="Gene3D" id="1.20.58.390">
    <property type="entry name" value="Neurotransmitter-gated ion-channel transmembrane domain"/>
    <property type="match status" value="2"/>
</dbReference>
<protein>
    <submittedName>
        <fullName evidence="9">Neuronal acetylcholine receptor subunit alpha-10-like</fullName>
    </submittedName>
</protein>
<feature type="signal peptide" evidence="5">
    <location>
        <begin position="1"/>
        <end position="24"/>
    </location>
</feature>
<dbReference type="GO" id="GO:0098794">
    <property type="term" value="C:postsynapse"/>
    <property type="evidence" value="ECO:0007669"/>
    <property type="project" value="GOC"/>
</dbReference>
<keyword evidence="5" id="KW-0813">Transport</keyword>
<keyword evidence="4 5" id="KW-0472">Membrane</keyword>
<comment type="subcellular location">
    <subcellularLocation>
        <location evidence="1">Membrane</location>
        <topology evidence="1">Multi-pass membrane protein</topology>
    </subcellularLocation>
</comment>
<dbReference type="OMA" id="YRGRETH"/>
<reference evidence="9" key="2">
    <citation type="submission" date="2025-08" db="UniProtKB">
        <authorList>
            <consortium name="RefSeq"/>
        </authorList>
    </citation>
    <scope>IDENTIFICATION</scope>
    <source>
        <strain evidence="9">S238N-H82</strain>
        <tissue evidence="9">Testes</tissue>
    </source>
</reference>
<evidence type="ECO:0000313" key="8">
    <source>
        <dbReference type="Proteomes" id="UP000001554"/>
    </source>
</evidence>
<dbReference type="InterPro" id="IPR006029">
    <property type="entry name" value="Neurotrans-gated_channel_TM"/>
</dbReference>
<dbReference type="GO" id="GO:0034220">
    <property type="term" value="P:monoatomic ion transmembrane transport"/>
    <property type="evidence" value="ECO:0000318"/>
    <property type="project" value="GO_Central"/>
</dbReference>
<gene>
    <name evidence="9" type="primary">LOC118411695</name>
</gene>
<evidence type="ECO:0000256" key="4">
    <source>
        <dbReference type="ARBA" id="ARBA00023136"/>
    </source>
</evidence>
<dbReference type="FunFam" id="2.70.170.10:FF:000030">
    <property type="entry name" value="AcetylCholine Receptor"/>
    <property type="match status" value="1"/>
</dbReference>
<dbReference type="AlphaFoldDB" id="A0A9J7MJZ8"/>
<dbReference type="CDD" id="cd18997">
    <property type="entry name" value="LGIC_ECD_nAChR"/>
    <property type="match status" value="1"/>
</dbReference>
<dbReference type="PANTHER" id="PTHR18945">
    <property type="entry name" value="NEUROTRANSMITTER GATED ION CHANNEL"/>
    <property type="match status" value="1"/>
</dbReference>
<feature type="domain" description="Neurotransmitter-gated ion-channel transmembrane" evidence="7">
    <location>
        <begin position="243"/>
        <end position="469"/>
    </location>
</feature>
<dbReference type="GO" id="GO:0004888">
    <property type="term" value="F:transmembrane signaling receptor activity"/>
    <property type="evidence" value="ECO:0007669"/>
    <property type="project" value="InterPro"/>
</dbReference>
<dbReference type="PRINTS" id="PR00252">
    <property type="entry name" value="NRIONCHANNEL"/>
</dbReference>
<name>A0A9J7MJZ8_BRAFL</name>
<keyword evidence="3 5" id="KW-1133">Transmembrane helix</keyword>
<dbReference type="InterPro" id="IPR036719">
    <property type="entry name" value="Neuro-gated_channel_TM_sf"/>
</dbReference>
<dbReference type="SUPFAM" id="SSF90112">
    <property type="entry name" value="Neurotransmitter-gated ion-channel transmembrane pore"/>
    <property type="match status" value="1"/>
</dbReference>
<dbReference type="GO" id="GO:0045202">
    <property type="term" value="C:synapse"/>
    <property type="evidence" value="ECO:0000318"/>
    <property type="project" value="GO_Central"/>
</dbReference>
<dbReference type="Proteomes" id="UP000001554">
    <property type="component" value="Chromosome 3"/>
</dbReference>
<reference evidence="8" key="1">
    <citation type="journal article" date="2020" name="Nat. Ecol. Evol.">
        <title>Deeply conserved synteny resolves early events in vertebrate evolution.</title>
        <authorList>
            <person name="Simakov O."/>
            <person name="Marletaz F."/>
            <person name="Yue J.X."/>
            <person name="O'Connell B."/>
            <person name="Jenkins J."/>
            <person name="Brandt A."/>
            <person name="Calef R."/>
            <person name="Tung C.H."/>
            <person name="Huang T.K."/>
            <person name="Schmutz J."/>
            <person name="Satoh N."/>
            <person name="Yu J.K."/>
            <person name="Putnam N.H."/>
            <person name="Green R.E."/>
            <person name="Rokhsar D.S."/>
        </authorList>
    </citation>
    <scope>NUCLEOTIDE SEQUENCE [LARGE SCALE GENOMIC DNA]</scope>
    <source>
        <strain evidence="8">S238N-H82</strain>
    </source>
</reference>